<comment type="caution">
    <text evidence="1">The sequence shown here is derived from an EMBL/GenBank/DDBJ whole genome shotgun (WGS) entry which is preliminary data.</text>
</comment>
<reference evidence="1 2" key="1">
    <citation type="journal article" date="2019" name="ISME J.">
        <title>Insights into ecological role of a new deltaproteobacterial order Candidatus Acidulodesulfobacterales by metagenomics and metatranscriptomics.</title>
        <authorList>
            <person name="Tan S."/>
            <person name="Liu J."/>
            <person name="Fang Y."/>
            <person name="Hedlund B.P."/>
            <person name="Lian Z.H."/>
            <person name="Huang L.Y."/>
            <person name="Li J.T."/>
            <person name="Huang L.N."/>
            <person name="Li W.J."/>
            <person name="Jiang H.C."/>
            <person name="Dong H.L."/>
            <person name="Shu W.S."/>
        </authorList>
    </citation>
    <scope>NUCLEOTIDE SEQUENCE [LARGE SCALE GENOMIC DNA]</scope>
    <source>
        <strain evidence="1">AP2</strain>
    </source>
</reference>
<name>A0A519BFA7_ACIG2</name>
<dbReference type="EMBL" id="SGBC01000003">
    <property type="protein sequence ID" value="RZD15947.1"/>
    <property type="molecule type" value="Genomic_DNA"/>
</dbReference>
<accession>A0A519BFA7</accession>
<evidence type="ECO:0008006" key="3">
    <source>
        <dbReference type="Google" id="ProtNLM"/>
    </source>
</evidence>
<dbReference type="AlphaFoldDB" id="A0A519BFA7"/>
<evidence type="ECO:0000313" key="2">
    <source>
        <dbReference type="Proteomes" id="UP000316562"/>
    </source>
</evidence>
<protein>
    <recommendedName>
        <fullName evidence="3">Lipoprotein</fullName>
    </recommendedName>
</protein>
<gene>
    <name evidence="1" type="ORF">EVJ46_07045</name>
</gene>
<evidence type="ECO:0000313" key="1">
    <source>
        <dbReference type="EMBL" id="RZD15947.1"/>
    </source>
</evidence>
<sequence>MKKSVLVLFLLVFSIAISSFMLSGCTNGVGGINGTYYSTLSKKSYVELFKKRRCYIHTNYVDSMGKWYMHKNRITMQADSAVLHFKYLNGALYLKVKGKINHFEVIDKIPFKVDLIFVKKFQLKSLANQNHGLVQGKFKGIMSIYQKKMERGMFGGSYLQWVSSNKPVILTISGKNKILLSSKNKHLFRPEKYRFKIYGDIMTISGSRTIFNYSGNTIDGQYFILKHKNDVALVNLANKAAYFIKK</sequence>
<dbReference type="PROSITE" id="PS51257">
    <property type="entry name" value="PROKAR_LIPOPROTEIN"/>
    <property type="match status" value="1"/>
</dbReference>
<dbReference type="Proteomes" id="UP000316562">
    <property type="component" value="Unassembled WGS sequence"/>
</dbReference>
<organism evidence="1 2">
    <name type="scientific">Acididesulfobacter guangdongensis</name>
    <dbReference type="NCBI Taxonomy" id="2597225"/>
    <lineage>
        <taxon>Bacteria</taxon>
        <taxon>Deltaproteobacteria</taxon>
        <taxon>Candidatus Acidulodesulfobacterales</taxon>
        <taxon>Candidatus Acididesulfobacter</taxon>
    </lineage>
</organism>
<proteinExistence type="predicted"/>